<name>A0ABT0HAW1_9FLAO</name>
<dbReference type="InterPro" id="IPR022134">
    <property type="entry name" value="DUF3667"/>
</dbReference>
<dbReference type="Proteomes" id="UP001203687">
    <property type="component" value="Unassembled WGS sequence"/>
</dbReference>
<keyword evidence="3" id="KW-1185">Reference proteome</keyword>
<evidence type="ECO:0000313" key="2">
    <source>
        <dbReference type="EMBL" id="MCK8481521.1"/>
    </source>
</evidence>
<evidence type="ECO:0000313" key="3">
    <source>
        <dbReference type="Proteomes" id="UP001203687"/>
    </source>
</evidence>
<feature type="transmembrane region" description="Helical" evidence="1">
    <location>
        <begin position="223"/>
        <end position="246"/>
    </location>
</feature>
<feature type="transmembrane region" description="Helical" evidence="1">
    <location>
        <begin position="81"/>
        <end position="100"/>
    </location>
</feature>
<protein>
    <submittedName>
        <fullName evidence="2">DUF3667 domain-containing protein</fullName>
    </submittedName>
</protein>
<feature type="transmembrane region" description="Helical" evidence="1">
    <location>
        <begin position="160"/>
        <end position="184"/>
    </location>
</feature>
<keyword evidence="1" id="KW-0812">Transmembrane</keyword>
<feature type="transmembrane region" description="Helical" evidence="1">
    <location>
        <begin position="128"/>
        <end position="148"/>
    </location>
</feature>
<accession>A0ABT0HAW1</accession>
<sequence>MNCKNCNIELAPKSDFCNQCGGKVIRNRLTFRNLFEHLSETFFNYDNKLLRTFIDLIKKPEVVIGGYIDGVRKRYVNPISYFGLAITVSGLYLLFLNKFFPESLDYSNFAVKGQEEFQQKNMSFIQEYMSIFMMLYVPVYAFIAYITFIGTRKFNYTELIVVFMYWQSQFSLVSAVAIIIGAIFGITTGILSMFFIPIMFIYGVYILQRLYKLSLGQMALRTLLFFVVLGVVFVIITIIMVVIMLITGDFQQMIEAQRAAREAAGS</sequence>
<gene>
    <name evidence="2" type="ORF">MUY34_12895</name>
</gene>
<dbReference type="EMBL" id="JALPQF010000013">
    <property type="protein sequence ID" value="MCK8481521.1"/>
    <property type="molecule type" value="Genomic_DNA"/>
</dbReference>
<keyword evidence="1" id="KW-0472">Membrane</keyword>
<feature type="transmembrane region" description="Helical" evidence="1">
    <location>
        <begin position="190"/>
        <end position="211"/>
    </location>
</feature>
<dbReference type="Pfam" id="PF12412">
    <property type="entry name" value="DUF3667"/>
    <property type="match status" value="1"/>
</dbReference>
<proteinExistence type="predicted"/>
<keyword evidence="1" id="KW-1133">Transmembrane helix</keyword>
<comment type="caution">
    <text evidence="2">The sequence shown here is derived from an EMBL/GenBank/DDBJ whole genome shotgun (WGS) entry which is preliminary data.</text>
</comment>
<organism evidence="2 3">
    <name type="scientific">Psychroserpens algicola</name>
    <dbReference type="NCBI Taxonomy" id="1719034"/>
    <lineage>
        <taxon>Bacteria</taxon>
        <taxon>Pseudomonadati</taxon>
        <taxon>Bacteroidota</taxon>
        <taxon>Flavobacteriia</taxon>
        <taxon>Flavobacteriales</taxon>
        <taxon>Flavobacteriaceae</taxon>
        <taxon>Psychroserpens</taxon>
    </lineage>
</organism>
<dbReference type="RefSeq" id="WP_248413410.1">
    <property type="nucleotide sequence ID" value="NZ_JALPQF010000013.1"/>
</dbReference>
<evidence type="ECO:0000256" key="1">
    <source>
        <dbReference type="SAM" id="Phobius"/>
    </source>
</evidence>
<reference evidence="2" key="1">
    <citation type="submission" date="2022-04" db="EMBL/GenBank/DDBJ databases">
        <authorList>
            <person name="Ren T."/>
        </authorList>
    </citation>
    <scope>NUCLEOTIDE SEQUENCE</scope>
    <source>
        <strain evidence="2">F63249</strain>
    </source>
</reference>